<evidence type="ECO:0000259" key="3">
    <source>
        <dbReference type="PROSITE" id="PS51471"/>
    </source>
</evidence>
<dbReference type="InterPro" id="IPR005123">
    <property type="entry name" value="Oxoglu/Fe-dep_dioxygenase_dom"/>
</dbReference>
<evidence type="ECO:0000256" key="1">
    <source>
        <dbReference type="ARBA" id="ARBA00008056"/>
    </source>
</evidence>
<feature type="domain" description="Fe2OG dioxygenase" evidence="3">
    <location>
        <begin position="202"/>
        <end position="305"/>
    </location>
</feature>
<comment type="similarity">
    <text evidence="1 2">Belongs to the iron/ascorbate-dependent oxidoreductase family.</text>
</comment>
<dbReference type="Proteomes" id="UP001610335">
    <property type="component" value="Unassembled WGS sequence"/>
</dbReference>
<evidence type="ECO:0000256" key="2">
    <source>
        <dbReference type="RuleBase" id="RU003682"/>
    </source>
</evidence>
<keyword evidence="5" id="KW-1185">Reference proteome</keyword>
<evidence type="ECO:0000313" key="4">
    <source>
        <dbReference type="EMBL" id="KAL2820850.1"/>
    </source>
</evidence>
<dbReference type="InterPro" id="IPR050231">
    <property type="entry name" value="Iron_ascorbate_oxido_reductase"/>
</dbReference>
<dbReference type="PRINTS" id="PR00682">
    <property type="entry name" value="IPNSYNTHASE"/>
</dbReference>
<accession>A0ABR4HZD2</accession>
<keyword evidence="2" id="KW-0408">Iron</keyword>
<dbReference type="EMBL" id="JBFXLS010000068">
    <property type="protein sequence ID" value="KAL2820850.1"/>
    <property type="molecule type" value="Genomic_DNA"/>
</dbReference>
<dbReference type="InterPro" id="IPR026992">
    <property type="entry name" value="DIOX_N"/>
</dbReference>
<name>A0ABR4HZD2_9EURO</name>
<reference evidence="4 5" key="1">
    <citation type="submission" date="2024-07" db="EMBL/GenBank/DDBJ databases">
        <title>Section-level genome sequencing and comparative genomics of Aspergillus sections Usti and Cavernicolus.</title>
        <authorList>
            <consortium name="Lawrence Berkeley National Laboratory"/>
            <person name="Nybo J.L."/>
            <person name="Vesth T.C."/>
            <person name="Theobald S."/>
            <person name="Frisvad J.C."/>
            <person name="Larsen T.O."/>
            <person name="Kjaerboelling I."/>
            <person name="Rothschild-Mancinelli K."/>
            <person name="Lyhne E.K."/>
            <person name="Kogle M.E."/>
            <person name="Barry K."/>
            <person name="Clum A."/>
            <person name="Na H."/>
            <person name="Ledsgaard L."/>
            <person name="Lin J."/>
            <person name="Lipzen A."/>
            <person name="Kuo A."/>
            <person name="Riley R."/>
            <person name="Mondo S."/>
            <person name="LaButti K."/>
            <person name="Haridas S."/>
            <person name="Pangalinan J."/>
            <person name="Salamov A.A."/>
            <person name="Simmons B.A."/>
            <person name="Magnuson J.K."/>
            <person name="Chen J."/>
            <person name="Drula E."/>
            <person name="Henrissat B."/>
            <person name="Wiebenga A."/>
            <person name="Lubbers R.J."/>
            <person name="Gomes A.C."/>
            <person name="Makela M.R."/>
            <person name="Stajich J."/>
            <person name="Grigoriev I.V."/>
            <person name="Mortensen U.H."/>
            <person name="De vries R.P."/>
            <person name="Baker S.E."/>
            <person name="Andersen M.R."/>
        </authorList>
    </citation>
    <scope>NUCLEOTIDE SEQUENCE [LARGE SCALE GENOMIC DNA]</scope>
    <source>
        <strain evidence="4 5">CBS 600.67</strain>
    </source>
</reference>
<dbReference type="Pfam" id="PF14226">
    <property type="entry name" value="DIOX_N"/>
    <property type="match status" value="1"/>
</dbReference>
<dbReference type="SUPFAM" id="SSF51197">
    <property type="entry name" value="Clavaminate synthase-like"/>
    <property type="match status" value="1"/>
</dbReference>
<gene>
    <name evidence="4" type="ORF">BDW59DRAFT_174428</name>
</gene>
<dbReference type="InterPro" id="IPR044861">
    <property type="entry name" value="IPNS-like_FE2OG_OXY"/>
</dbReference>
<comment type="caution">
    <text evidence="4">The sequence shown here is derived from an EMBL/GenBank/DDBJ whole genome shotgun (WGS) entry which is preliminary data.</text>
</comment>
<proteinExistence type="inferred from homology"/>
<sequence length="375" mass="42203">MAAAIAVAPAEPPMEGIAGVIKGKLVLSQGLERTLDPTGDPKPEDMEKLVAELRDACTRVGFFVIQNHGIEWPIVERAFAGLKEFFALPMETKKKVHQSLSPSYMGYEEPYYTNVDRLKNGDLRESMTTGYEPDLDPEGAGYQPEILLRHNLWPDDADTPLFKPAMREYRAACLSLMRKLTITMAKVMGIDESYFNKKFTYPVAGIRGLYYPPQAADDEGSTGLGAHTDVQFMTMIAQDPFDVESLEVLNASGHWIKPKLQPQTFVVNLGDMMARLTNDVYLSTVHRVRNLTGRERYSLPFFFGLNNDELISPLPQFITSQSPIREGYETGMTAYEHYNRRMQRAHHKHFTATEKTNPGLPKGMTRIDGVFVEGL</sequence>
<protein>
    <submittedName>
        <fullName evidence="4">Clavaminate synthase-like protein</fullName>
    </submittedName>
</protein>
<keyword evidence="2" id="KW-0479">Metal-binding</keyword>
<evidence type="ECO:0000313" key="5">
    <source>
        <dbReference type="Proteomes" id="UP001610335"/>
    </source>
</evidence>
<organism evidence="4 5">
    <name type="scientific">Aspergillus cavernicola</name>
    <dbReference type="NCBI Taxonomy" id="176166"/>
    <lineage>
        <taxon>Eukaryota</taxon>
        <taxon>Fungi</taxon>
        <taxon>Dikarya</taxon>
        <taxon>Ascomycota</taxon>
        <taxon>Pezizomycotina</taxon>
        <taxon>Eurotiomycetes</taxon>
        <taxon>Eurotiomycetidae</taxon>
        <taxon>Eurotiales</taxon>
        <taxon>Aspergillaceae</taxon>
        <taxon>Aspergillus</taxon>
        <taxon>Aspergillus subgen. Nidulantes</taxon>
    </lineage>
</organism>
<keyword evidence="2" id="KW-0560">Oxidoreductase</keyword>
<dbReference type="InterPro" id="IPR027443">
    <property type="entry name" value="IPNS-like_sf"/>
</dbReference>
<dbReference type="Gene3D" id="2.60.120.330">
    <property type="entry name" value="B-lactam Antibiotic, Isopenicillin N Synthase, Chain"/>
    <property type="match status" value="1"/>
</dbReference>
<dbReference type="PROSITE" id="PS51471">
    <property type="entry name" value="FE2OG_OXY"/>
    <property type="match status" value="1"/>
</dbReference>
<dbReference type="Pfam" id="PF03171">
    <property type="entry name" value="2OG-FeII_Oxy"/>
    <property type="match status" value="1"/>
</dbReference>
<dbReference type="PANTHER" id="PTHR47990">
    <property type="entry name" value="2-OXOGLUTARATE (2OG) AND FE(II)-DEPENDENT OXYGENASE SUPERFAMILY PROTEIN-RELATED"/>
    <property type="match status" value="1"/>
</dbReference>